<protein>
    <submittedName>
        <fullName evidence="2">Uncharacterized protein</fullName>
    </submittedName>
</protein>
<proteinExistence type="predicted"/>
<evidence type="ECO:0000256" key="1">
    <source>
        <dbReference type="SAM" id="MobiDB-lite"/>
    </source>
</evidence>
<accession>A0A165NRG6</accession>
<feature type="region of interest" description="Disordered" evidence="1">
    <location>
        <begin position="37"/>
        <end position="179"/>
    </location>
</feature>
<organism evidence="2 3">
    <name type="scientific">Daedalea quercina L-15889</name>
    <dbReference type="NCBI Taxonomy" id="1314783"/>
    <lineage>
        <taxon>Eukaryota</taxon>
        <taxon>Fungi</taxon>
        <taxon>Dikarya</taxon>
        <taxon>Basidiomycota</taxon>
        <taxon>Agaricomycotina</taxon>
        <taxon>Agaricomycetes</taxon>
        <taxon>Polyporales</taxon>
        <taxon>Fomitopsis</taxon>
    </lineage>
</organism>
<gene>
    <name evidence="2" type="ORF">DAEQUDRAFT_402946</name>
</gene>
<feature type="compositionally biased region" description="Basic and acidic residues" evidence="1">
    <location>
        <begin position="37"/>
        <end position="46"/>
    </location>
</feature>
<dbReference type="EMBL" id="KV429078">
    <property type="protein sequence ID" value="KZT67279.1"/>
    <property type="molecule type" value="Genomic_DNA"/>
</dbReference>
<name>A0A165NRG6_9APHY</name>
<feature type="compositionally biased region" description="Low complexity" evidence="1">
    <location>
        <begin position="121"/>
        <end position="130"/>
    </location>
</feature>
<dbReference type="AlphaFoldDB" id="A0A165NRG6"/>
<reference evidence="2 3" key="1">
    <citation type="journal article" date="2016" name="Mol. Biol. Evol.">
        <title>Comparative Genomics of Early-Diverging Mushroom-Forming Fungi Provides Insights into the Origins of Lignocellulose Decay Capabilities.</title>
        <authorList>
            <person name="Nagy L.G."/>
            <person name="Riley R."/>
            <person name="Tritt A."/>
            <person name="Adam C."/>
            <person name="Daum C."/>
            <person name="Floudas D."/>
            <person name="Sun H."/>
            <person name="Yadav J.S."/>
            <person name="Pangilinan J."/>
            <person name="Larsson K.H."/>
            <person name="Matsuura K."/>
            <person name="Barry K."/>
            <person name="Labutti K."/>
            <person name="Kuo R."/>
            <person name="Ohm R.A."/>
            <person name="Bhattacharya S.S."/>
            <person name="Shirouzu T."/>
            <person name="Yoshinaga Y."/>
            <person name="Martin F.M."/>
            <person name="Grigoriev I.V."/>
            <person name="Hibbett D.S."/>
        </authorList>
    </citation>
    <scope>NUCLEOTIDE SEQUENCE [LARGE SCALE GENOMIC DNA]</scope>
    <source>
        <strain evidence="2 3">L-15889</strain>
    </source>
</reference>
<evidence type="ECO:0000313" key="2">
    <source>
        <dbReference type="EMBL" id="KZT67279.1"/>
    </source>
</evidence>
<keyword evidence="3" id="KW-1185">Reference proteome</keyword>
<feature type="region of interest" description="Disordered" evidence="1">
    <location>
        <begin position="1"/>
        <end position="22"/>
    </location>
</feature>
<feature type="compositionally biased region" description="Polar residues" evidence="1">
    <location>
        <begin position="94"/>
        <end position="108"/>
    </location>
</feature>
<sequence>MPEIQRRRSRSHTCLSLVGRPPPKTLRQVMVRLHDAVRRASQDPREPVSGILGSPMSKRQATGPARASREMLPRAKPTPRQCACMCSRYHRELSPTSPRRQLTTSNTGRNDDRPHLLFAHSRGSSRSGSSPLASPEPVLSSPTLERASVRSRPPSSPRRRRAWPTANAAPAVSRAPRTQ</sequence>
<evidence type="ECO:0000313" key="3">
    <source>
        <dbReference type="Proteomes" id="UP000076727"/>
    </source>
</evidence>
<dbReference type="Proteomes" id="UP000076727">
    <property type="component" value="Unassembled WGS sequence"/>
</dbReference>